<comment type="caution">
    <text evidence="1">The sequence shown here is derived from an EMBL/GenBank/DDBJ whole genome shotgun (WGS) entry which is preliminary data.</text>
</comment>
<organism evidence="1 2">
    <name type="scientific">Serendipita indica (strain DSM 11827)</name>
    <name type="common">Root endophyte fungus</name>
    <name type="synonym">Piriformospora indica</name>
    <dbReference type="NCBI Taxonomy" id="1109443"/>
    <lineage>
        <taxon>Eukaryota</taxon>
        <taxon>Fungi</taxon>
        <taxon>Dikarya</taxon>
        <taxon>Basidiomycota</taxon>
        <taxon>Agaricomycotina</taxon>
        <taxon>Agaricomycetes</taxon>
        <taxon>Sebacinales</taxon>
        <taxon>Serendipitaceae</taxon>
        <taxon>Serendipita</taxon>
    </lineage>
</organism>
<dbReference type="EMBL" id="CAFZ01000873">
    <property type="protein sequence ID" value="CCA76618.1"/>
    <property type="molecule type" value="Genomic_DNA"/>
</dbReference>
<accession>G4TZ75</accession>
<protein>
    <submittedName>
        <fullName evidence="1">Uncharacterized protein</fullName>
    </submittedName>
</protein>
<name>G4TZ75_SERID</name>
<keyword evidence="2" id="KW-1185">Reference proteome</keyword>
<evidence type="ECO:0000313" key="2">
    <source>
        <dbReference type="Proteomes" id="UP000007148"/>
    </source>
</evidence>
<sequence>MVWNHWTDEHSDEWSNIIWSIVLHTRKHLDAATHDHVIVAPRWSDALCAEVKIGLGLPLARKGRASTPIRLEMFAWHMVKRARCITRNFDGVIEDDKALTPITAVFEEVGSRRTQRRNFPNPKRF</sequence>
<evidence type="ECO:0000313" key="1">
    <source>
        <dbReference type="EMBL" id="CCA76618.1"/>
    </source>
</evidence>
<proteinExistence type="predicted"/>
<reference evidence="1 2" key="1">
    <citation type="journal article" date="2011" name="PLoS Pathog.">
        <title>Endophytic Life Strategies Decoded by Genome and Transcriptome Analyses of the Mutualistic Root Symbiont Piriformospora indica.</title>
        <authorList>
            <person name="Zuccaro A."/>
            <person name="Lahrmann U."/>
            <person name="Guldener U."/>
            <person name="Langen G."/>
            <person name="Pfiffi S."/>
            <person name="Biedenkopf D."/>
            <person name="Wong P."/>
            <person name="Samans B."/>
            <person name="Grimm C."/>
            <person name="Basiewicz M."/>
            <person name="Murat C."/>
            <person name="Martin F."/>
            <person name="Kogel K.H."/>
        </authorList>
    </citation>
    <scope>NUCLEOTIDE SEQUENCE [LARGE SCALE GENOMIC DNA]</scope>
    <source>
        <strain evidence="1 2">DSM 11827</strain>
    </source>
</reference>
<dbReference type="HOGENOM" id="CLU_1993504_0_0_1"/>
<dbReference type="Proteomes" id="UP000007148">
    <property type="component" value="Unassembled WGS sequence"/>
</dbReference>
<dbReference type="AlphaFoldDB" id="G4TZ75"/>
<dbReference type="InParanoid" id="G4TZ75"/>
<gene>
    <name evidence="1" type="ORF">PIIN_10609</name>
</gene>